<dbReference type="InterPro" id="IPR058678">
    <property type="entry name" value="ARM_PUB"/>
</dbReference>
<dbReference type="Pfam" id="PF25598">
    <property type="entry name" value="ARM_PUB"/>
    <property type="match status" value="1"/>
</dbReference>
<accession>A0A565CP76</accession>
<evidence type="ECO:0000313" key="3">
    <source>
        <dbReference type="Proteomes" id="UP000489600"/>
    </source>
</evidence>
<feature type="domain" description="U-box" evidence="1">
    <location>
        <begin position="4"/>
        <end position="59"/>
    </location>
</feature>
<protein>
    <recommendedName>
        <fullName evidence="1">U-box domain-containing protein</fullName>
    </recommendedName>
</protein>
<reference evidence="2" key="1">
    <citation type="submission" date="2019-07" db="EMBL/GenBank/DDBJ databases">
        <authorList>
            <person name="Dittberner H."/>
        </authorList>
    </citation>
    <scope>NUCLEOTIDE SEQUENCE [LARGE SCALE GENOMIC DNA]</scope>
</reference>
<organism evidence="2 3">
    <name type="scientific">Arabis nemorensis</name>
    <dbReference type="NCBI Taxonomy" id="586526"/>
    <lineage>
        <taxon>Eukaryota</taxon>
        <taxon>Viridiplantae</taxon>
        <taxon>Streptophyta</taxon>
        <taxon>Embryophyta</taxon>
        <taxon>Tracheophyta</taxon>
        <taxon>Spermatophyta</taxon>
        <taxon>Magnoliopsida</taxon>
        <taxon>eudicotyledons</taxon>
        <taxon>Gunneridae</taxon>
        <taxon>Pentapetalae</taxon>
        <taxon>rosids</taxon>
        <taxon>malvids</taxon>
        <taxon>Brassicales</taxon>
        <taxon>Brassicaceae</taxon>
        <taxon>Arabideae</taxon>
        <taxon>Arabis</taxon>
    </lineage>
</organism>
<keyword evidence="3" id="KW-1185">Reference proteome</keyword>
<sequence length="70" mass="8071">MAIFTAEEWWREEAATAGVVVQLLLMVRSECTERAKKKAHKLLKLLKDSWPDYSFANYSDDFACSEVVPF</sequence>
<dbReference type="AlphaFoldDB" id="A0A565CP76"/>
<dbReference type="EMBL" id="CABITT030000008">
    <property type="protein sequence ID" value="VVB15354.1"/>
    <property type="molecule type" value="Genomic_DNA"/>
</dbReference>
<comment type="caution">
    <text evidence="2">The sequence shown here is derived from an EMBL/GenBank/DDBJ whole genome shotgun (WGS) entry which is preliminary data.</text>
</comment>
<evidence type="ECO:0000313" key="2">
    <source>
        <dbReference type="EMBL" id="VVB15354.1"/>
    </source>
</evidence>
<dbReference type="Proteomes" id="UP000489600">
    <property type="component" value="Unassembled WGS sequence"/>
</dbReference>
<proteinExistence type="predicted"/>
<gene>
    <name evidence="2" type="ORF">ANE_LOCUS25798</name>
</gene>
<evidence type="ECO:0000259" key="1">
    <source>
        <dbReference type="Pfam" id="PF25598"/>
    </source>
</evidence>
<name>A0A565CP76_9BRAS</name>